<reference evidence="4 5" key="1">
    <citation type="journal article" date="2019" name="Int. J. Syst. Evol. Microbiol.">
        <title>The Global Catalogue of Microorganisms (GCM) 10K type strain sequencing project: providing services to taxonomists for standard genome sequencing and annotation.</title>
        <authorList>
            <consortium name="The Broad Institute Genomics Platform"/>
            <consortium name="The Broad Institute Genome Sequencing Center for Infectious Disease"/>
            <person name="Wu L."/>
            <person name="Ma J."/>
        </authorList>
    </citation>
    <scope>NUCLEOTIDE SEQUENCE [LARGE SCALE GENOMIC DNA]</scope>
    <source>
        <strain evidence="4 5">JCM 16001</strain>
    </source>
</reference>
<dbReference type="RefSeq" id="WP_344488172.1">
    <property type="nucleotide sequence ID" value="NZ_BAAAQF010000011.1"/>
</dbReference>
<evidence type="ECO:0000256" key="3">
    <source>
        <dbReference type="SAM" id="Phobius"/>
    </source>
</evidence>
<feature type="transmembrane region" description="Helical" evidence="3">
    <location>
        <begin position="277"/>
        <end position="295"/>
    </location>
</feature>
<comment type="caution">
    <text evidence="4">The sequence shown here is derived from an EMBL/GenBank/DDBJ whole genome shotgun (WGS) entry which is preliminary data.</text>
</comment>
<proteinExistence type="inferred from homology"/>
<feature type="transmembrane region" description="Helical" evidence="3">
    <location>
        <begin position="556"/>
        <end position="573"/>
    </location>
</feature>
<keyword evidence="3" id="KW-0472">Membrane</keyword>
<feature type="transmembrane region" description="Helical" evidence="3">
    <location>
        <begin position="579"/>
        <end position="598"/>
    </location>
</feature>
<evidence type="ECO:0000256" key="1">
    <source>
        <dbReference type="ARBA" id="ARBA00022679"/>
    </source>
</evidence>
<feature type="transmembrane region" description="Helical" evidence="3">
    <location>
        <begin position="525"/>
        <end position="544"/>
    </location>
</feature>
<evidence type="ECO:0000313" key="5">
    <source>
        <dbReference type="Proteomes" id="UP001499851"/>
    </source>
</evidence>
<evidence type="ECO:0000256" key="2">
    <source>
        <dbReference type="RuleBase" id="RU003750"/>
    </source>
</evidence>
<comment type="similarity">
    <text evidence="2">Belongs to the CDP-alcohol phosphatidyltransferase class-I family.</text>
</comment>
<evidence type="ECO:0008006" key="6">
    <source>
        <dbReference type="Google" id="ProtNLM"/>
    </source>
</evidence>
<gene>
    <name evidence="4" type="ORF">GCM10009830_32320</name>
</gene>
<dbReference type="InterPro" id="IPR048254">
    <property type="entry name" value="CDP_ALCOHOL_P_TRANSF_CS"/>
</dbReference>
<name>A0ABN2H671_9ACTN</name>
<accession>A0ABN2H671</accession>
<sequence>MSRAVILPAPGGFVEIEEDRTVLDRLIAQIRDAGCDDVTVLTRPGTDRPVKATQVLSADADADLAHLGEIAFAQDGPLFVACADLVASQTTVAAVLSDSSRRSGVLVGADDPSAAPVQVERGLVTGPGPGPTRLGGLAKVSAAHLERLERHWPRQTQGDAFEGVLAALHARAVPVNAYRTGGLEHRQVAGADEAREVMAAFEAVDMDAWRLANAVKHDDDLFATYAVSTWSPKLVKLAARLGWTPTPITWVSIALAVAAAGIFAAAPAVLADNLVPWTYLGAAALMYFSFVFDCVDGQLARYTQNFSSFGGWLDMMADRSKEFLIYAGLAAGAVAGGTPAAAAWGLALAAMATQTIRHTADTWYAVLLDTAVVRQARRRESAPPSGRAAHLGERLGSASEQVMGAHRSALYWAKRTIVAPVGERWLLLAVAAVAFGPQAALAALLCWQLLALGYTTAGRTLRSLAARTAALRRPDRAAHRDDGPLARIAPRTRLGGDMTPFAATAAAVLAAGAGVLAAALGTPPWIPFGLAALALVLAGSVARTDHEGILDWYIPAGLRAVELGAVCAAGIAAQVAWPVLYLLLTVIALYFYDLAAGLDKAASPVARRDLGLGWPARSLIAIAAAAVAVATSPVVATAVYGALAVYVAAVFVGAVVAGTVRASRAAAA</sequence>
<dbReference type="Gene3D" id="1.20.120.1760">
    <property type="match status" value="1"/>
</dbReference>
<feature type="transmembrane region" description="Helical" evidence="3">
    <location>
        <begin position="323"/>
        <end position="347"/>
    </location>
</feature>
<feature type="transmembrane region" description="Helical" evidence="3">
    <location>
        <begin position="425"/>
        <end position="452"/>
    </location>
</feature>
<feature type="transmembrane region" description="Helical" evidence="3">
    <location>
        <begin position="248"/>
        <end position="271"/>
    </location>
</feature>
<keyword evidence="1 2" id="KW-0808">Transferase</keyword>
<keyword evidence="3" id="KW-0812">Transmembrane</keyword>
<feature type="transmembrane region" description="Helical" evidence="3">
    <location>
        <begin position="610"/>
        <end position="632"/>
    </location>
</feature>
<keyword evidence="3" id="KW-1133">Transmembrane helix</keyword>
<feature type="transmembrane region" description="Helical" evidence="3">
    <location>
        <begin position="501"/>
        <end position="519"/>
    </location>
</feature>
<dbReference type="Pfam" id="PF01066">
    <property type="entry name" value="CDP-OH_P_transf"/>
    <property type="match status" value="1"/>
</dbReference>
<keyword evidence="5" id="KW-1185">Reference proteome</keyword>
<feature type="transmembrane region" description="Helical" evidence="3">
    <location>
        <begin position="638"/>
        <end position="660"/>
    </location>
</feature>
<dbReference type="Proteomes" id="UP001499851">
    <property type="component" value="Unassembled WGS sequence"/>
</dbReference>
<organism evidence="4 5">
    <name type="scientific">Glycomyces endophyticus</name>
    <dbReference type="NCBI Taxonomy" id="480996"/>
    <lineage>
        <taxon>Bacteria</taxon>
        <taxon>Bacillati</taxon>
        <taxon>Actinomycetota</taxon>
        <taxon>Actinomycetes</taxon>
        <taxon>Glycomycetales</taxon>
        <taxon>Glycomycetaceae</taxon>
        <taxon>Glycomyces</taxon>
    </lineage>
</organism>
<dbReference type="EMBL" id="BAAAQF010000011">
    <property type="protein sequence ID" value="GAA1682690.1"/>
    <property type="molecule type" value="Genomic_DNA"/>
</dbReference>
<dbReference type="InterPro" id="IPR000462">
    <property type="entry name" value="CDP-OH_P_trans"/>
</dbReference>
<protein>
    <recommendedName>
        <fullName evidence="6">CDP-L-myo-inositol myo-inositolphosphotransferase</fullName>
    </recommendedName>
</protein>
<dbReference type="InterPro" id="IPR043130">
    <property type="entry name" value="CDP-OH_PTrfase_TM_dom"/>
</dbReference>
<evidence type="ECO:0000313" key="4">
    <source>
        <dbReference type="EMBL" id="GAA1682690.1"/>
    </source>
</evidence>
<dbReference type="PROSITE" id="PS00379">
    <property type="entry name" value="CDP_ALCOHOL_P_TRANSF"/>
    <property type="match status" value="1"/>
</dbReference>